<name>A0ABR9ZLR1_9CORY</name>
<feature type="transmembrane region" description="Helical" evidence="1">
    <location>
        <begin position="39"/>
        <end position="58"/>
    </location>
</feature>
<gene>
    <name evidence="2" type="ORF">IRY30_09870</name>
</gene>
<keyword evidence="3" id="KW-1185">Reference proteome</keyword>
<keyword evidence="1" id="KW-0812">Transmembrane</keyword>
<evidence type="ECO:0008006" key="4">
    <source>
        <dbReference type="Google" id="ProtNLM"/>
    </source>
</evidence>
<accession>A0ABR9ZLR1</accession>
<proteinExistence type="predicted"/>
<dbReference type="Proteomes" id="UP000635902">
    <property type="component" value="Unassembled WGS sequence"/>
</dbReference>
<keyword evidence="1" id="KW-0472">Membrane</keyword>
<evidence type="ECO:0000313" key="2">
    <source>
        <dbReference type="EMBL" id="MBF4554376.1"/>
    </source>
</evidence>
<evidence type="ECO:0000256" key="1">
    <source>
        <dbReference type="SAM" id="Phobius"/>
    </source>
</evidence>
<reference evidence="2 3" key="1">
    <citation type="submission" date="2020-10" db="EMBL/GenBank/DDBJ databases">
        <title>Novel species in genus Corynebacterium.</title>
        <authorList>
            <person name="Zhang G."/>
        </authorList>
    </citation>
    <scope>NUCLEOTIDE SEQUENCE [LARGE SCALE GENOMIC DNA]</scope>
    <source>
        <strain evidence="2 3">DSM 45110</strain>
    </source>
</reference>
<evidence type="ECO:0000313" key="3">
    <source>
        <dbReference type="Proteomes" id="UP000635902"/>
    </source>
</evidence>
<dbReference type="RefSeq" id="WP_194557284.1">
    <property type="nucleotide sequence ID" value="NZ_JADKMY010000004.1"/>
</dbReference>
<keyword evidence="1" id="KW-1133">Transmembrane helix</keyword>
<dbReference type="EMBL" id="JADKMY010000004">
    <property type="protein sequence ID" value="MBF4554376.1"/>
    <property type="molecule type" value="Genomic_DNA"/>
</dbReference>
<organism evidence="2 3">
    <name type="scientific">Corynebacterium suicordis DSM 45110</name>
    <dbReference type="NCBI Taxonomy" id="1121369"/>
    <lineage>
        <taxon>Bacteria</taxon>
        <taxon>Bacillati</taxon>
        <taxon>Actinomycetota</taxon>
        <taxon>Actinomycetes</taxon>
        <taxon>Mycobacteriales</taxon>
        <taxon>Corynebacteriaceae</taxon>
        <taxon>Corynebacterium</taxon>
    </lineage>
</organism>
<protein>
    <recommendedName>
        <fullName evidence="4">Integral membrane protein</fullName>
    </recommendedName>
</protein>
<feature type="transmembrane region" description="Helical" evidence="1">
    <location>
        <begin position="79"/>
        <end position="100"/>
    </location>
</feature>
<sequence>MFNTISTHGQALGARVSILAQEIDVNPTPPPGGDRFLELLNIISWLAMVGGVAAIIVAGGMFGWEKYMSHGEAQAPKKVIAAIVGGVIISIAGTLMQFAIGG</sequence>
<comment type="caution">
    <text evidence="2">The sequence shown here is derived from an EMBL/GenBank/DDBJ whole genome shotgun (WGS) entry which is preliminary data.</text>
</comment>